<gene>
    <name evidence="1" type="ORF">DSO57_1017737</name>
</gene>
<name>A0ACC2UET7_9FUNG</name>
<accession>A0ACC2UET7</accession>
<protein>
    <submittedName>
        <fullName evidence="1">Uncharacterized protein</fullName>
    </submittedName>
</protein>
<organism evidence="1 2">
    <name type="scientific">Entomophthora muscae</name>
    <dbReference type="NCBI Taxonomy" id="34485"/>
    <lineage>
        <taxon>Eukaryota</taxon>
        <taxon>Fungi</taxon>
        <taxon>Fungi incertae sedis</taxon>
        <taxon>Zoopagomycota</taxon>
        <taxon>Entomophthoromycotina</taxon>
        <taxon>Entomophthoromycetes</taxon>
        <taxon>Entomophthorales</taxon>
        <taxon>Entomophthoraceae</taxon>
        <taxon>Entomophthora</taxon>
    </lineage>
</organism>
<dbReference type="Proteomes" id="UP001165960">
    <property type="component" value="Unassembled WGS sequence"/>
</dbReference>
<keyword evidence="2" id="KW-1185">Reference proteome</keyword>
<comment type="caution">
    <text evidence="1">The sequence shown here is derived from an EMBL/GenBank/DDBJ whole genome shotgun (WGS) entry which is preliminary data.</text>
</comment>
<evidence type="ECO:0000313" key="1">
    <source>
        <dbReference type="EMBL" id="KAJ9085046.1"/>
    </source>
</evidence>
<sequence length="501" mass="54778">MSGGSEKEAPFQLLGVGRKTKQFWRKSPPRQLNLSPNWPPSLHGLPNKPERNERLPREVLCILPLQFGEQYCNTSVRGMLNLFLQAAGLDADTARMQVHLFGALIYGVPLFGGALADLVLGRYIVGLLATGLLLLGMMLLNIFSIEGLMYLRLGVNVALALIGVGLGLLKPCLQALASHHIEINQTRKALDKYFGLGFAVGSLGIVLASFLAPLLTGIGCGGSQECYPIGFGVATLVIAVAGLFFVLGSRETRSPSRGDGEVKNLLAFFIMSLPLAFFWMLYDQSATSWQAQYELMNHNWLGFSVRTELMANVGCLMLVVLIPLLNQWINPLLESKKLRLEGIPRMSVGFLMLIIGFIISNVVQVWVEGSVKGSHILRHAGRVSLCTGCLSGAWQFPQWFFLALGEALLGTATPQVAYKLGGSRFRALGPGLLLMTNALGNVLIIVLDAAPLHGLGAIPRMWCYICLASVANLVFVVMYKKWYQPRQFNYFPITNSPVSLI</sequence>
<evidence type="ECO:0000313" key="2">
    <source>
        <dbReference type="Proteomes" id="UP001165960"/>
    </source>
</evidence>
<dbReference type="EMBL" id="QTSX02000785">
    <property type="protein sequence ID" value="KAJ9085046.1"/>
    <property type="molecule type" value="Genomic_DNA"/>
</dbReference>
<reference evidence="1" key="1">
    <citation type="submission" date="2022-04" db="EMBL/GenBank/DDBJ databases">
        <title>Genome of the entomopathogenic fungus Entomophthora muscae.</title>
        <authorList>
            <person name="Elya C."/>
            <person name="Lovett B.R."/>
            <person name="Lee E."/>
            <person name="Macias A.M."/>
            <person name="Hajek A.E."/>
            <person name="De Bivort B.L."/>
            <person name="Kasson M.T."/>
            <person name="De Fine Licht H.H."/>
            <person name="Stajich J.E."/>
        </authorList>
    </citation>
    <scope>NUCLEOTIDE SEQUENCE</scope>
    <source>
        <strain evidence="1">Berkeley</strain>
    </source>
</reference>
<proteinExistence type="predicted"/>